<dbReference type="AlphaFoldDB" id="A0A815QKM1"/>
<reference evidence="3" key="1">
    <citation type="submission" date="2021-02" db="EMBL/GenBank/DDBJ databases">
        <authorList>
            <person name="Nowell W R."/>
        </authorList>
    </citation>
    <scope>NUCLEOTIDE SEQUENCE</scope>
</reference>
<dbReference type="EMBL" id="CAJNOR010002080">
    <property type="protein sequence ID" value="CAF1245080.1"/>
    <property type="molecule type" value="Genomic_DNA"/>
</dbReference>
<accession>A0A815QKM1</accession>
<gene>
    <name evidence="3" type="ORF">EDS130_LOCUS40421</name>
    <name evidence="2" type="ORF">XAT740_LOCUS25949</name>
</gene>
<dbReference type="Proteomes" id="UP000663828">
    <property type="component" value="Unassembled WGS sequence"/>
</dbReference>
<evidence type="ECO:0000313" key="2">
    <source>
        <dbReference type="EMBL" id="CAF1245080.1"/>
    </source>
</evidence>
<dbReference type="Gene3D" id="2.120.10.80">
    <property type="entry name" value="Kelch-type beta propeller"/>
    <property type="match status" value="1"/>
</dbReference>
<evidence type="ECO:0000313" key="5">
    <source>
        <dbReference type="Proteomes" id="UP000663852"/>
    </source>
</evidence>
<dbReference type="InterPro" id="IPR015915">
    <property type="entry name" value="Kelch-typ_b-propeller"/>
</dbReference>
<dbReference type="PANTHER" id="PTHR46375">
    <property type="entry name" value="KELCH REPEAT AND BTB DOMAIN-CONTAINING PROTEIN 13-RELATED"/>
    <property type="match status" value="1"/>
</dbReference>
<dbReference type="OrthoDB" id="10045972at2759"/>
<dbReference type="InterPro" id="IPR052392">
    <property type="entry name" value="Kelch-BTB_domain-containing"/>
</dbReference>
<dbReference type="SUPFAM" id="SSF117281">
    <property type="entry name" value="Kelch motif"/>
    <property type="match status" value="1"/>
</dbReference>
<keyword evidence="4" id="KW-1185">Reference proteome</keyword>
<comment type="caution">
    <text evidence="3">The sequence shown here is derived from an EMBL/GenBank/DDBJ whole genome shotgun (WGS) entry which is preliminary data.</text>
</comment>
<evidence type="ECO:0000256" key="1">
    <source>
        <dbReference type="ARBA" id="ARBA00022441"/>
    </source>
</evidence>
<keyword evidence="1" id="KW-0880">Kelch repeat</keyword>
<organism evidence="3 5">
    <name type="scientific">Adineta ricciae</name>
    <name type="common">Rotifer</name>
    <dbReference type="NCBI Taxonomy" id="249248"/>
    <lineage>
        <taxon>Eukaryota</taxon>
        <taxon>Metazoa</taxon>
        <taxon>Spiralia</taxon>
        <taxon>Gnathifera</taxon>
        <taxon>Rotifera</taxon>
        <taxon>Eurotatoria</taxon>
        <taxon>Bdelloidea</taxon>
        <taxon>Adinetida</taxon>
        <taxon>Adinetidae</taxon>
        <taxon>Adineta</taxon>
    </lineage>
</organism>
<sequence length="301" mass="34352">MLSAPNVDLSDEQTAEITYSAQMNCLGDYPYKRRRYALIIFPNSVFIIGGYDFDAKNKTRSRPLHDFIYDIDKKECQPIVSFPPPGRVAFGVAPSERYIIVIGGQTFDNIKVGFEVTILCWISVNFYVGWEKFPSYPHPVLAPGVTFTENQVIVIGGFDIVVGETDMLSSHYQLNFQEKVWHRRADLNPARARTLVICIYNGDDLEIYTAGGYMLMNGKAQAIDKIHAYDAKKDQWNKLTDIPDLRMDHAITVAQTKLIISEEMPNLDEPVHPIMNPIRMYDFESGAWKKIENEDNQNVQN</sequence>
<dbReference type="Proteomes" id="UP000663852">
    <property type="component" value="Unassembled WGS sequence"/>
</dbReference>
<dbReference type="InterPro" id="IPR006652">
    <property type="entry name" value="Kelch_1"/>
</dbReference>
<name>A0A815QKM1_ADIRI</name>
<dbReference type="EMBL" id="CAJNOJ010000487">
    <property type="protein sequence ID" value="CAF1465238.1"/>
    <property type="molecule type" value="Genomic_DNA"/>
</dbReference>
<evidence type="ECO:0000313" key="3">
    <source>
        <dbReference type="EMBL" id="CAF1465238.1"/>
    </source>
</evidence>
<protein>
    <submittedName>
        <fullName evidence="3">Uncharacterized protein</fullName>
    </submittedName>
</protein>
<proteinExistence type="predicted"/>
<dbReference type="SMART" id="SM00612">
    <property type="entry name" value="Kelch"/>
    <property type="match status" value="2"/>
</dbReference>
<evidence type="ECO:0000313" key="4">
    <source>
        <dbReference type="Proteomes" id="UP000663828"/>
    </source>
</evidence>
<dbReference type="PANTHER" id="PTHR46375:SF3">
    <property type="entry name" value="KELCH REPEAT AND BTB DOMAIN-CONTAINING PROTEIN 13"/>
    <property type="match status" value="1"/>
</dbReference>